<evidence type="ECO:0000313" key="1">
    <source>
        <dbReference type="EMBL" id="NMH24690.1"/>
    </source>
</evidence>
<reference evidence="1 2" key="1">
    <citation type="submission" date="2020-02" db="EMBL/GenBank/DDBJ databases">
        <title>Flavobacterium sp. genome.</title>
        <authorList>
            <person name="Jung H.S."/>
            <person name="Baek J.H."/>
            <person name="Jeon C.O."/>
        </authorList>
    </citation>
    <scope>NUCLEOTIDE SEQUENCE [LARGE SCALE GENOMIC DNA]</scope>
    <source>
        <strain evidence="1 2">SE-s27</strain>
    </source>
</reference>
<keyword evidence="2" id="KW-1185">Reference proteome</keyword>
<dbReference type="EMBL" id="JAAMPT010000202">
    <property type="protein sequence ID" value="NMH24690.1"/>
    <property type="molecule type" value="Genomic_DNA"/>
</dbReference>
<protein>
    <recommendedName>
        <fullName evidence="3">Secreted protein</fullName>
    </recommendedName>
</protein>
<gene>
    <name evidence="1" type="ORF">G6042_05340</name>
</gene>
<dbReference type="RefSeq" id="WP_169523272.1">
    <property type="nucleotide sequence ID" value="NZ_JAAMPT010000202.1"/>
</dbReference>
<sequence>MKARLSILCFGLAVFNGYTQFELPKKTLKIAPISNPSGQTSPTTSTSSAIKYPSIFDKKDNLAGKFSLLNQKPEETKSVMETEKFESQSQEYTDRMNKKMERDLQQEGLETVVENRDFFFGEFKVSTEKLFIACRDYGAIDGDNVSIWLNGEKVIPAIHLDSGYKKYTFQLKEGLNVIFIEALNTGLYFPNTGQFTFFDGDEKLVTNQQWTLNSGYKAIVKIRKVDELLEIKKDD</sequence>
<organism evidence="1 2">
    <name type="scientific">Flavobacterium solisilvae</name>
    <dbReference type="NCBI Taxonomy" id="1852019"/>
    <lineage>
        <taxon>Bacteria</taxon>
        <taxon>Pseudomonadati</taxon>
        <taxon>Bacteroidota</taxon>
        <taxon>Flavobacteriia</taxon>
        <taxon>Flavobacteriales</taxon>
        <taxon>Flavobacteriaceae</taxon>
        <taxon>Flavobacterium</taxon>
    </lineage>
</organism>
<proteinExistence type="predicted"/>
<dbReference type="Proteomes" id="UP000767947">
    <property type="component" value="Unassembled WGS sequence"/>
</dbReference>
<evidence type="ECO:0000313" key="2">
    <source>
        <dbReference type="Proteomes" id="UP000767947"/>
    </source>
</evidence>
<name>A0ABX1QUH4_9FLAO</name>
<evidence type="ECO:0008006" key="3">
    <source>
        <dbReference type="Google" id="ProtNLM"/>
    </source>
</evidence>
<comment type="caution">
    <text evidence="1">The sequence shown here is derived from an EMBL/GenBank/DDBJ whole genome shotgun (WGS) entry which is preliminary data.</text>
</comment>
<accession>A0ABX1QUH4</accession>